<evidence type="ECO:0000256" key="3">
    <source>
        <dbReference type="PROSITE-ProRule" id="PRU00023"/>
    </source>
</evidence>
<gene>
    <name evidence="4" type="ORF">AbraCBS73388_007660</name>
</gene>
<proteinExistence type="predicted"/>
<dbReference type="PANTHER" id="PTHR24173">
    <property type="entry name" value="ANKYRIN REPEAT CONTAINING"/>
    <property type="match status" value="1"/>
</dbReference>
<organism evidence="4 5">
    <name type="scientific">Aspergillus brasiliensis</name>
    <dbReference type="NCBI Taxonomy" id="319629"/>
    <lineage>
        <taxon>Eukaryota</taxon>
        <taxon>Fungi</taxon>
        <taxon>Dikarya</taxon>
        <taxon>Ascomycota</taxon>
        <taxon>Pezizomycotina</taxon>
        <taxon>Eurotiomycetes</taxon>
        <taxon>Eurotiomycetidae</taxon>
        <taxon>Eurotiales</taxon>
        <taxon>Aspergillaceae</taxon>
        <taxon>Aspergillus</taxon>
        <taxon>Aspergillus subgen. Circumdati</taxon>
    </lineage>
</organism>
<keyword evidence="1" id="KW-0677">Repeat</keyword>
<dbReference type="Pfam" id="PF12796">
    <property type="entry name" value="Ank_2"/>
    <property type="match status" value="2"/>
</dbReference>
<evidence type="ECO:0000313" key="5">
    <source>
        <dbReference type="Proteomes" id="UP001143548"/>
    </source>
</evidence>
<protein>
    <submittedName>
        <fullName evidence="4">Uncharacterized protein</fullName>
    </submittedName>
</protein>
<comment type="caution">
    <text evidence="4">The sequence shown here is derived from an EMBL/GenBank/DDBJ whole genome shotgun (WGS) entry which is preliminary data.</text>
</comment>
<dbReference type="SMART" id="SM00248">
    <property type="entry name" value="ANK"/>
    <property type="match status" value="10"/>
</dbReference>
<feature type="repeat" description="ANK" evidence="3">
    <location>
        <begin position="87"/>
        <end position="116"/>
    </location>
</feature>
<dbReference type="Proteomes" id="UP001143548">
    <property type="component" value="Unassembled WGS sequence"/>
</dbReference>
<dbReference type="AlphaFoldDB" id="A0A9W5YTE4"/>
<dbReference type="InterPro" id="IPR036770">
    <property type="entry name" value="Ankyrin_rpt-contain_sf"/>
</dbReference>
<keyword evidence="2 3" id="KW-0040">ANK repeat</keyword>
<dbReference type="InterPro" id="IPR002110">
    <property type="entry name" value="Ankyrin_rpt"/>
</dbReference>
<feature type="repeat" description="ANK" evidence="3">
    <location>
        <begin position="46"/>
        <end position="78"/>
    </location>
</feature>
<evidence type="ECO:0000256" key="1">
    <source>
        <dbReference type="ARBA" id="ARBA00022737"/>
    </source>
</evidence>
<dbReference type="PROSITE" id="PS50297">
    <property type="entry name" value="ANK_REP_REGION"/>
    <property type="match status" value="3"/>
</dbReference>
<reference evidence="4" key="1">
    <citation type="submission" date="2022-07" db="EMBL/GenBank/DDBJ databases">
        <title>Taxonomy of Aspergillus series Nigri: significant species reduction supported by multi-species coalescent approaches.</title>
        <authorList>
            <person name="Bian C."/>
            <person name="Kusuya Y."/>
            <person name="Sklenar F."/>
            <person name="D'hooge E."/>
            <person name="Yaguchi T."/>
            <person name="Takahashi H."/>
            <person name="Hubka V."/>
        </authorList>
    </citation>
    <scope>NUCLEOTIDE SEQUENCE</scope>
    <source>
        <strain evidence="4">CBS 733.88</strain>
    </source>
</reference>
<dbReference type="EMBL" id="BROQ01000043">
    <property type="protein sequence ID" value="GKZ21747.1"/>
    <property type="molecule type" value="Genomic_DNA"/>
</dbReference>
<dbReference type="Gene3D" id="1.25.40.20">
    <property type="entry name" value="Ankyrin repeat-containing domain"/>
    <property type="match status" value="2"/>
</dbReference>
<dbReference type="PROSITE" id="PS50088">
    <property type="entry name" value="ANK_REPEAT"/>
    <property type="match status" value="3"/>
</dbReference>
<feature type="repeat" description="ANK" evidence="3">
    <location>
        <begin position="336"/>
        <end position="368"/>
    </location>
</feature>
<dbReference type="SUPFAM" id="SSF48403">
    <property type="entry name" value="Ankyrin repeat"/>
    <property type="match status" value="2"/>
</dbReference>
<sequence>MACYPRIPYSNNANTNAQLIVWTRVGNLTAVAAILGSPGAVELPKSGETALHEAIKRNRPDFLRYLISRGFDVNQKGTEPYGEVCMTPLHLVAESNSAEMVDILLDAGADATLDDVSADGMRGVLGGEDSEPHTPFMAAAFWGSNNVVQRLIDRLPSNAIGSREWPLAVAAAALYRHPKTLAILLDNYPAPGVPQDVLDRALADVAENEEYDPYYGIRPALPEKSWLRGIEAFRLLLARGARPNAQPPMSIYVPPHAEHRPIIHAVIETSMGMEMVKMLLDHGVDLPDGPAGGGQGSSLFARAVRNGHPELIRFFYEREGAVIDMNEELPETNVCPGGSLLHTAAGGGRLATVQFLLDHGADPLMMNAKGWLPVHQACQGRHLEIIKLLWPLTCTAAVPDLANYRTMDGHTAFHLADCWRVDDEDPEVATHSTSLLHFFKENGADLSSLDRYGKSILHTTLPHHESMFPWFLTLMEAGAQLRPNAQGQTELHLILDEPDWNLVGPRFLLAQGAGKDINAQDNKGHTPLYSYLETRFYEPGDDQGTFQIQAAVLDLLMATGADPDIRAASGKSARDLVIEKGFPYNFDK</sequence>
<evidence type="ECO:0000256" key="2">
    <source>
        <dbReference type="ARBA" id="ARBA00023043"/>
    </source>
</evidence>
<accession>A0A9W5YTE4</accession>
<dbReference type="PANTHER" id="PTHR24173:SF74">
    <property type="entry name" value="ANKYRIN REPEAT DOMAIN-CONTAINING PROTEIN 16"/>
    <property type="match status" value="1"/>
</dbReference>
<name>A0A9W5YTE4_9EURO</name>
<evidence type="ECO:0000313" key="4">
    <source>
        <dbReference type="EMBL" id="GKZ21747.1"/>
    </source>
</evidence>